<proteinExistence type="predicted"/>
<name>A0A6C0LP92_9ZZZZ</name>
<sequence>MASNQTHVNPITVKRLLRISPRATTRTSPRTPPILRLDEDSLRKVFEKYSEMVDKPKIIADKLLQVFKSNPYDTISPIERKRARNILETTDLDTLYKIWSIVETVEPRNANVVYSLKEREIFLLLLKNHNDTLETLNDKVENVKAKFKSDKKMLKFEDEEITDRVKRVDTILEKINNNLMNTKITEKYIKTLPDNISESQRIMEKNIKEKVKEIEKLLDEAMNLISLINQIIKYKNKELLRLK</sequence>
<feature type="coiled-coil region" evidence="1">
    <location>
        <begin position="200"/>
        <end position="227"/>
    </location>
</feature>
<dbReference type="EMBL" id="MN740526">
    <property type="protein sequence ID" value="QHU31394.1"/>
    <property type="molecule type" value="Genomic_DNA"/>
</dbReference>
<protein>
    <submittedName>
        <fullName evidence="2">Uncharacterized protein</fullName>
    </submittedName>
</protein>
<reference evidence="2" key="1">
    <citation type="journal article" date="2020" name="Nature">
        <title>Giant virus diversity and host interactions through global metagenomics.</title>
        <authorList>
            <person name="Schulz F."/>
            <person name="Roux S."/>
            <person name="Paez-Espino D."/>
            <person name="Jungbluth S."/>
            <person name="Walsh D.A."/>
            <person name="Denef V.J."/>
            <person name="McMahon K.D."/>
            <person name="Konstantinidis K.T."/>
            <person name="Eloe-Fadrosh E.A."/>
            <person name="Kyrpides N.C."/>
            <person name="Woyke T."/>
        </authorList>
    </citation>
    <scope>NUCLEOTIDE SEQUENCE</scope>
    <source>
        <strain evidence="2">GVMAG-M-3300027963-21</strain>
    </source>
</reference>
<dbReference type="AlphaFoldDB" id="A0A6C0LP92"/>
<keyword evidence="1" id="KW-0175">Coiled coil</keyword>
<organism evidence="2">
    <name type="scientific">viral metagenome</name>
    <dbReference type="NCBI Taxonomy" id="1070528"/>
    <lineage>
        <taxon>unclassified sequences</taxon>
        <taxon>metagenomes</taxon>
        <taxon>organismal metagenomes</taxon>
    </lineage>
</organism>
<accession>A0A6C0LP92</accession>
<evidence type="ECO:0000313" key="2">
    <source>
        <dbReference type="EMBL" id="QHU31394.1"/>
    </source>
</evidence>
<evidence type="ECO:0000256" key="1">
    <source>
        <dbReference type="SAM" id="Coils"/>
    </source>
</evidence>